<keyword evidence="2" id="KW-1133">Transmembrane helix</keyword>
<feature type="transmembrane region" description="Helical" evidence="2">
    <location>
        <begin position="108"/>
        <end position="127"/>
    </location>
</feature>
<keyword evidence="5" id="KW-1185">Reference proteome</keyword>
<dbReference type="Proteomes" id="UP001501237">
    <property type="component" value="Unassembled WGS sequence"/>
</dbReference>
<feature type="domain" description="EamA" evidence="3">
    <location>
        <begin position="20"/>
        <end position="149"/>
    </location>
</feature>
<feature type="transmembrane region" description="Helical" evidence="2">
    <location>
        <begin position="48"/>
        <end position="66"/>
    </location>
</feature>
<sequence>MTQTVSPPAAATGRPWAALAAVTVTVLAWASAFVVIRSVGEDFGPGPLSLGRLLIGSIVLGGILLARRTWVTPTRREWGFAVLCGLGWFGVYNVALNAAEQRIDAGTAAMLVNVGPILIALLAGYFLKEGYPRWLLIGAAVAFGGAVLIGVATSHDSGTDLAGVLLCLVAAVTYAIGVVSQKPIVRRIPPLQAVWMSCTIAAVACLFYLPGLASDLGGASGGSISGLLYLGLVPTALAFTTWGYALSRMNAGRLGVTTYVVPPLTIVMALVLLDESPAVLALAGGVVCLVGVALSRRASR</sequence>
<feature type="domain" description="EamA" evidence="3">
    <location>
        <begin position="162"/>
        <end position="295"/>
    </location>
</feature>
<dbReference type="InterPro" id="IPR037185">
    <property type="entry name" value="EmrE-like"/>
</dbReference>
<feature type="transmembrane region" description="Helical" evidence="2">
    <location>
        <begin position="78"/>
        <end position="96"/>
    </location>
</feature>
<feature type="transmembrane region" description="Helical" evidence="2">
    <location>
        <begin position="229"/>
        <end position="247"/>
    </location>
</feature>
<name>A0ABP6QC30_9ACTN</name>
<protein>
    <submittedName>
        <fullName evidence="4">DMT family transporter</fullName>
    </submittedName>
</protein>
<gene>
    <name evidence="4" type="ORF">GCM10010468_22390</name>
</gene>
<keyword evidence="2" id="KW-0812">Transmembrane</keyword>
<dbReference type="PANTHER" id="PTHR12715:SF4">
    <property type="entry name" value="EAMA DOMAIN-CONTAINING PROTEIN"/>
    <property type="match status" value="1"/>
</dbReference>
<evidence type="ECO:0000256" key="1">
    <source>
        <dbReference type="ARBA" id="ARBA00007362"/>
    </source>
</evidence>
<comment type="caution">
    <text evidence="4">The sequence shown here is derived from an EMBL/GenBank/DDBJ whole genome shotgun (WGS) entry which is preliminary data.</text>
</comment>
<dbReference type="InterPro" id="IPR052756">
    <property type="entry name" value="Alkyne_AA_exporter"/>
</dbReference>
<evidence type="ECO:0000313" key="4">
    <source>
        <dbReference type="EMBL" id="GAA3206738.1"/>
    </source>
</evidence>
<evidence type="ECO:0000259" key="3">
    <source>
        <dbReference type="Pfam" id="PF00892"/>
    </source>
</evidence>
<dbReference type="InterPro" id="IPR000620">
    <property type="entry name" value="EamA_dom"/>
</dbReference>
<evidence type="ECO:0000313" key="5">
    <source>
        <dbReference type="Proteomes" id="UP001501237"/>
    </source>
</evidence>
<evidence type="ECO:0000256" key="2">
    <source>
        <dbReference type="SAM" id="Phobius"/>
    </source>
</evidence>
<reference evidence="5" key="1">
    <citation type="journal article" date="2019" name="Int. J. Syst. Evol. Microbiol.">
        <title>The Global Catalogue of Microorganisms (GCM) 10K type strain sequencing project: providing services to taxonomists for standard genome sequencing and annotation.</title>
        <authorList>
            <consortium name="The Broad Institute Genomics Platform"/>
            <consortium name="The Broad Institute Genome Sequencing Center for Infectious Disease"/>
            <person name="Wu L."/>
            <person name="Ma J."/>
        </authorList>
    </citation>
    <scope>NUCLEOTIDE SEQUENCE [LARGE SCALE GENOMIC DNA]</scope>
    <source>
        <strain evidence="5">JCM 9377</strain>
    </source>
</reference>
<dbReference type="PANTHER" id="PTHR12715">
    <property type="entry name" value="TRANSPORTER, DRUG/METABOLITE EXPORTER FAMILY"/>
    <property type="match status" value="1"/>
</dbReference>
<dbReference type="RefSeq" id="WP_344825835.1">
    <property type="nucleotide sequence ID" value="NZ_BAAAUV010000005.1"/>
</dbReference>
<feature type="transmembrane region" description="Helical" evidence="2">
    <location>
        <begin position="191"/>
        <end position="209"/>
    </location>
</feature>
<organism evidence="4 5">
    <name type="scientific">Actinocorallia longicatena</name>
    <dbReference type="NCBI Taxonomy" id="111803"/>
    <lineage>
        <taxon>Bacteria</taxon>
        <taxon>Bacillati</taxon>
        <taxon>Actinomycetota</taxon>
        <taxon>Actinomycetes</taxon>
        <taxon>Streptosporangiales</taxon>
        <taxon>Thermomonosporaceae</taxon>
        <taxon>Actinocorallia</taxon>
    </lineage>
</organism>
<dbReference type="Pfam" id="PF00892">
    <property type="entry name" value="EamA"/>
    <property type="match status" value="2"/>
</dbReference>
<feature type="transmembrane region" description="Helical" evidence="2">
    <location>
        <begin position="278"/>
        <end position="295"/>
    </location>
</feature>
<accession>A0ABP6QC30</accession>
<feature type="transmembrane region" description="Helical" evidence="2">
    <location>
        <begin position="16"/>
        <end position="36"/>
    </location>
</feature>
<comment type="similarity">
    <text evidence="1">Belongs to the EamA transporter family.</text>
</comment>
<keyword evidence="2" id="KW-0472">Membrane</keyword>
<feature type="transmembrane region" description="Helical" evidence="2">
    <location>
        <begin position="161"/>
        <end position="179"/>
    </location>
</feature>
<proteinExistence type="inferred from homology"/>
<dbReference type="SUPFAM" id="SSF103481">
    <property type="entry name" value="Multidrug resistance efflux transporter EmrE"/>
    <property type="match status" value="2"/>
</dbReference>
<feature type="transmembrane region" description="Helical" evidence="2">
    <location>
        <begin position="134"/>
        <end position="155"/>
    </location>
</feature>
<dbReference type="EMBL" id="BAAAUV010000005">
    <property type="protein sequence ID" value="GAA3206738.1"/>
    <property type="molecule type" value="Genomic_DNA"/>
</dbReference>
<feature type="transmembrane region" description="Helical" evidence="2">
    <location>
        <begin position="254"/>
        <end position="272"/>
    </location>
</feature>